<accession>A0A388T9G9</accession>
<dbReference type="EMBL" id="BGZN01000003">
    <property type="protein sequence ID" value="GBR72877.1"/>
    <property type="molecule type" value="Genomic_DNA"/>
</dbReference>
<protein>
    <submittedName>
        <fullName evidence="4">Chromosome partitioning protein ParB</fullName>
    </submittedName>
</protein>
<sequence length="232" mass="25593">MAVINMVMEQLTNGTNIRSADMGKLDSLKASIQSYGVMQPICARKEGDGYKVICGHRRFEAAKLANLETVPVIVTETKDGVETILTQLTENCQRKNLMPSEFAKAVLTVLDNKDITQAQVSTAISKSEALVSKYAKVGDFLSKNPDKKAEVDSLGLEAIYKKYCKNRNSRSLNRWEKDIVVKNIKNPNQLSEAIAKVEEALKELRDLQNTLTATAEQTSTVAEPQESLVAKA</sequence>
<evidence type="ECO:0000313" key="5">
    <source>
        <dbReference type="Proteomes" id="UP000269352"/>
    </source>
</evidence>
<evidence type="ECO:0000256" key="2">
    <source>
        <dbReference type="SAM" id="Coils"/>
    </source>
</evidence>
<comment type="caution">
    <text evidence="4">The sequence shown here is derived from an EMBL/GenBank/DDBJ whole genome shotgun (WGS) entry which is preliminary data.</text>
</comment>
<dbReference type="GO" id="GO:0003677">
    <property type="term" value="F:DNA binding"/>
    <property type="evidence" value="ECO:0007669"/>
    <property type="project" value="InterPro"/>
</dbReference>
<dbReference type="NCBIfam" id="TIGR00180">
    <property type="entry name" value="parB_part"/>
    <property type="match status" value="1"/>
</dbReference>
<dbReference type="AlphaFoldDB" id="A0A388T9G9"/>
<dbReference type="InterPro" id="IPR036086">
    <property type="entry name" value="ParB/Sulfiredoxin_sf"/>
</dbReference>
<dbReference type="SMART" id="SM00470">
    <property type="entry name" value="ParB"/>
    <property type="match status" value="1"/>
</dbReference>
<dbReference type="GO" id="GO:0007059">
    <property type="term" value="P:chromosome segregation"/>
    <property type="evidence" value="ECO:0007669"/>
    <property type="project" value="TreeGrafter"/>
</dbReference>
<dbReference type="InterPro" id="IPR050336">
    <property type="entry name" value="Chromosome_partition/occlusion"/>
</dbReference>
<dbReference type="Gene3D" id="3.90.1530.30">
    <property type="match status" value="1"/>
</dbReference>
<dbReference type="Gene3D" id="1.10.10.730">
    <property type="entry name" value="KorB DNA-binding domain"/>
    <property type="match status" value="1"/>
</dbReference>
<dbReference type="InterPro" id="IPR042075">
    <property type="entry name" value="KorB_DNA-db"/>
</dbReference>
<feature type="domain" description="ParB-like N-terminal" evidence="3">
    <location>
        <begin position="4"/>
        <end position="92"/>
    </location>
</feature>
<dbReference type="PANTHER" id="PTHR33375">
    <property type="entry name" value="CHROMOSOME-PARTITIONING PROTEIN PARB-RELATED"/>
    <property type="match status" value="1"/>
</dbReference>
<dbReference type="SUPFAM" id="SSF110849">
    <property type="entry name" value="ParB/Sulfiredoxin"/>
    <property type="match status" value="1"/>
</dbReference>
<proteinExistence type="inferred from homology"/>
<dbReference type="InterPro" id="IPR003115">
    <property type="entry name" value="ParB_N"/>
</dbReference>
<evidence type="ECO:0000256" key="1">
    <source>
        <dbReference type="ARBA" id="ARBA00006295"/>
    </source>
</evidence>
<evidence type="ECO:0000313" key="4">
    <source>
        <dbReference type="EMBL" id="GBR72877.1"/>
    </source>
</evidence>
<keyword evidence="5" id="KW-1185">Reference proteome</keyword>
<evidence type="ECO:0000259" key="3">
    <source>
        <dbReference type="SMART" id="SM00470"/>
    </source>
</evidence>
<dbReference type="Pfam" id="PF02195">
    <property type="entry name" value="ParB_N"/>
    <property type="match status" value="1"/>
</dbReference>
<dbReference type="GO" id="GO:0005694">
    <property type="term" value="C:chromosome"/>
    <property type="evidence" value="ECO:0007669"/>
    <property type="project" value="TreeGrafter"/>
</dbReference>
<dbReference type="InterPro" id="IPR004437">
    <property type="entry name" value="ParB/RepB/Spo0J"/>
</dbReference>
<gene>
    <name evidence="4" type="primary">parB</name>
    <name evidence="4" type="ORF">NO1_0334</name>
</gene>
<dbReference type="Proteomes" id="UP000269352">
    <property type="component" value="Unassembled WGS sequence"/>
</dbReference>
<organism evidence="4 5">
    <name type="scientific">Termititenax aidoneus</name>
    <dbReference type="NCBI Taxonomy" id="2218524"/>
    <lineage>
        <taxon>Bacteria</taxon>
        <taxon>Bacillati</taxon>
        <taxon>Candidatus Margulisiibacteriota</taxon>
        <taxon>Candidatus Termititenacia</taxon>
        <taxon>Candidatus Termititenacales</taxon>
        <taxon>Candidatus Termititenacaceae</taxon>
        <taxon>Candidatus Termititenax</taxon>
    </lineage>
</organism>
<dbReference type="PANTHER" id="PTHR33375:SF1">
    <property type="entry name" value="CHROMOSOME-PARTITIONING PROTEIN PARB-RELATED"/>
    <property type="match status" value="1"/>
</dbReference>
<comment type="similarity">
    <text evidence="1">Belongs to the ParB family.</text>
</comment>
<name>A0A388T9G9_TERA1</name>
<keyword evidence="2" id="KW-0175">Coiled coil</keyword>
<feature type="coiled-coil region" evidence="2">
    <location>
        <begin position="190"/>
        <end position="217"/>
    </location>
</feature>
<reference evidence="4 5" key="1">
    <citation type="journal article" date="2019" name="ISME J.">
        <title>Genome analyses of uncultured TG2/ZB3 bacteria in 'Margulisbacteria' specifically attached to ectosymbiotic spirochetes of protists in the termite gut.</title>
        <authorList>
            <person name="Utami Y.D."/>
            <person name="Kuwahara H."/>
            <person name="Igai K."/>
            <person name="Murakami T."/>
            <person name="Sugaya K."/>
            <person name="Morikawa T."/>
            <person name="Nagura Y."/>
            <person name="Yuki M."/>
            <person name="Deevong P."/>
            <person name="Inoue T."/>
            <person name="Kihara K."/>
            <person name="Lo N."/>
            <person name="Yamada A."/>
            <person name="Ohkuma M."/>
            <person name="Hongoh Y."/>
        </authorList>
    </citation>
    <scope>NUCLEOTIDE SEQUENCE [LARGE SCALE GENOMIC DNA]</scope>
    <source>
        <strain evidence="4">NkOx7-01</strain>
    </source>
</reference>